<reference evidence="1 2" key="1">
    <citation type="journal article" date="2005" name="Nucleic Acids Res.">
        <title>Genomic blueprint of Hahella chejuensis, a marine microbe producing an algicidal agent.</title>
        <authorList>
            <person name="Jeong H."/>
            <person name="Yim J.H."/>
            <person name="Lee C."/>
            <person name="Choi S.-H."/>
            <person name="Park Y.K."/>
            <person name="Yoon S.H."/>
            <person name="Hur C.-G."/>
            <person name="Kang H.-Y."/>
            <person name="Kim D."/>
            <person name="Lee H.H."/>
            <person name="Park K.H."/>
            <person name="Park S.-H."/>
            <person name="Park H.-S."/>
            <person name="Lee H.K."/>
            <person name="Oh T.K."/>
            <person name="Kim J.F."/>
        </authorList>
    </citation>
    <scope>NUCLEOTIDE SEQUENCE [LARGE SCALE GENOMIC DNA]</scope>
    <source>
        <strain evidence="1 2">KCTC 2396</strain>
    </source>
</reference>
<keyword evidence="2" id="KW-1185">Reference proteome</keyword>
<dbReference type="RefSeq" id="WP_011397683.1">
    <property type="nucleotide sequence ID" value="NC_007645.1"/>
</dbReference>
<proteinExistence type="predicted"/>
<dbReference type="Proteomes" id="UP000000238">
    <property type="component" value="Chromosome"/>
</dbReference>
<evidence type="ECO:0000313" key="1">
    <source>
        <dbReference type="EMBL" id="ABC30616.1"/>
    </source>
</evidence>
<dbReference type="KEGG" id="hch:HCH_03890"/>
<dbReference type="AlphaFoldDB" id="Q2SFF8"/>
<dbReference type="EMBL" id="CP000155">
    <property type="protein sequence ID" value="ABC30616.1"/>
    <property type="molecule type" value="Genomic_DNA"/>
</dbReference>
<dbReference type="OrthoDB" id="517603at2"/>
<accession>Q2SFF8</accession>
<dbReference type="STRING" id="349521.HCH_03890"/>
<dbReference type="HOGENOM" id="CLU_354810_0_0_6"/>
<sequence>MALALILAVVPGPEGVAVRFDIGHNRYLRWSLGEGESETANGLPRLTGAAGRSSLIGPLRPEARGRGEFVIPRAMLSREKRALQITSYRDDNGAGPAISAVETLPVSLLSDLGGEPPPPAGLALGATQASKKDSIMTAVSPAYQRQTAMARQVDNAPFHLRERRLSRPMFIDAIVGALPSLLPMLAPAIGSLLAGVAPAVGQVAGQVVRSVSGGGAPRADAGTQTAVAQIANLAEQALRAAGPASQQILTPDNMRQIMQLIQAGSAAQGGTTARASALSLKRPGRRRLSLARSQYSQAQVAPALLAALPALMPLLQQVLSPQTVQSIIDAPQRMTGQIINGITDFARLGLQADQQLHEHLRALNPGVDDPALHQLLAGLSLGMTARRGRDYKRVRSVRLMLDHAPTQVVFGREVSLYQQGAPLQFPLSVETPQPIRDAELMLQIKQADDLRIVHEDAEPVGDVSAGPLEIIPRVEAAVSARLSPQKDYIVVLTLIWRNSRGQSRGTSVQHSVSVMGDYRFDRVEETGELIPLSDRETYRDYWHRLWEAPFDSETRRVDIQSRYYLTLNPERNRNARLDSDVRTEQEGPRANIRLRSGYEYSLYALNHLMTRLAPDQDALSDAALEALNGADFVERFNQAAQHQGQIRGRPGESAALWAFPVFKMQTLVMVRAGNVDENGVIGGLSEERIRFPMPAMVHFVGVKQS</sequence>
<dbReference type="eggNOG" id="ENOG502ZBDA">
    <property type="taxonomic scope" value="Bacteria"/>
</dbReference>
<organism evidence="1 2">
    <name type="scientific">Hahella chejuensis (strain KCTC 2396)</name>
    <dbReference type="NCBI Taxonomy" id="349521"/>
    <lineage>
        <taxon>Bacteria</taxon>
        <taxon>Pseudomonadati</taxon>
        <taxon>Pseudomonadota</taxon>
        <taxon>Gammaproteobacteria</taxon>
        <taxon>Oceanospirillales</taxon>
        <taxon>Hahellaceae</taxon>
        <taxon>Hahella</taxon>
    </lineage>
</organism>
<evidence type="ECO:0000313" key="2">
    <source>
        <dbReference type="Proteomes" id="UP000000238"/>
    </source>
</evidence>
<gene>
    <name evidence="1" type="ordered locus">HCH_03890</name>
</gene>
<protein>
    <submittedName>
        <fullName evidence="1">Uncharacterized protein</fullName>
    </submittedName>
</protein>
<name>Q2SFF8_HAHCH</name>